<accession>A0ABR8E0K9</accession>
<evidence type="ECO:0000313" key="1">
    <source>
        <dbReference type="EMBL" id="MBD2535277.1"/>
    </source>
</evidence>
<dbReference type="RefSeq" id="WP_190946121.1">
    <property type="nucleotide sequence ID" value="NZ_JACJSI010000256.1"/>
</dbReference>
<evidence type="ECO:0008006" key="3">
    <source>
        <dbReference type="Google" id="ProtNLM"/>
    </source>
</evidence>
<protein>
    <recommendedName>
        <fullName evidence="3">Transposase</fullName>
    </recommendedName>
</protein>
<sequence length="47" mass="5487">MKSAINFTMSAGFIFKATLVWTGYTHQPLMRSRQVFLEAVLNFEQIY</sequence>
<dbReference type="EMBL" id="JACJSI010000256">
    <property type="protein sequence ID" value="MBD2535277.1"/>
    <property type="molecule type" value="Genomic_DNA"/>
</dbReference>
<keyword evidence="2" id="KW-1185">Reference proteome</keyword>
<gene>
    <name evidence="1" type="ORF">H6G97_40085</name>
</gene>
<proteinExistence type="predicted"/>
<name>A0ABR8E0K9_9NOSO</name>
<evidence type="ECO:0000313" key="2">
    <source>
        <dbReference type="Proteomes" id="UP000623440"/>
    </source>
</evidence>
<organism evidence="1 2">
    <name type="scientific">Nostoc flagelliforme FACHB-838</name>
    <dbReference type="NCBI Taxonomy" id="2692904"/>
    <lineage>
        <taxon>Bacteria</taxon>
        <taxon>Bacillati</taxon>
        <taxon>Cyanobacteriota</taxon>
        <taxon>Cyanophyceae</taxon>
        <taxon>Nostocales</taxon>
        <taxon>Nostocaceae</taxon>
        <taxon>Nostoc</taxon>
    </lineage>
</organism>
<comment type="caution">
    <text evidence="1">The sequence shown here is derived from an EMBL/GenBank/DDBJ whole genome shotgun (WGS) entry which is preliminary data.</text>
</comment>
<dbReference type="Proteomes" id="UP000623440">
    <property type="component" value="Unassembled WGS sequence"/>
</dbReference>
<reference evidence="1 2" key="1">
    <citation type="journal article" date="2020" name="ISME J.">
        <title>Comparative genomics reveals insights into cyanobacterial evolution and habitat adaptation.</title>
        <authorList>
            <person name="Chen M.Y."/>
            <person name="Teng W.K."/>
            <person name="Zhao L."/>
            <person name="Hu C.X."/>
            <person name="Zhou Y.K."/>
            <person name="Han B.P."/>
            <person name="Song L.R."/>
            <person name="Shu W.S."/>
        </authorList>
    </citation>
    <scope>NUCLEOTIDE SEQUENCE [LARGE SCALE GENOMIC DNA]</scope>
    <source>
        <strain evidence="1 2">FACHB-838</strain>
    </source>
</reference>